<gene>
    <name evidence="1" type="ORF">C7I84_10810</name>
</gene>
<organism evidence="1 2">
    <name type="scientific">Kumtagia ephedrae</name>
    <dbReference type="NCBI Taxonomy" id="2116701"/>
    <lineage>
        <taxon>Bacteria</taxon>
        <taxon>Pseudomonadati</taxon>
        <taxon>Pseudomonadota</taxon>
        <taxon>Alphaproteobacteria</taxon>
        <taxon>Hyphomicrobiales</taxon>
        <taxon>Phyllobacteriaceae</taxon>
        <taxon>Kumtagia</taxon>
    </lineage>
</organism>
<name>A0A2P7SDT5_9HYPH</name>
<evidence type="ECO:0000313" key="1">
    <source>
        <dbReference type="EMBL" id="PSJ60471.1"/>
    </source>
</evidence>
<sequence length="77" mass="8535">MRTLEFYGWEKEGRIGEAASYGHANRLLDMLVTETATGVEADVIDGADVIWRGVLPDMAAAKAEAIAQARRRFIRLL</sequence>
<keyword evidence="2" id="KW-1185">Reference proteome</keyword>
<dbReference type="RefSeq" id="WP_106772196.1">
    <property type="nucleotide sequence ID" value="NZ_PXYK01000009.1"/>
</dbReference>
<evidence type="ECO:0000313" key="2">
    <source>
        <dbReference type="Proteomes" id="UP000241229"/>
    </source>
</evidence>
<reference evidence="1 2" key="1">
    <citation type="submission" date="2018-03" db="EMBL/GenBank/DDBJ databases">
        <title>The draft genome of Mesorhizobium sp. 6GN-30.</title>
        <authorList>
            <person name="Liu L."/>
            <person name="Li L."/>
            <person name="Wang T."/>
            <person name="Zhang X."/>
            <person name="Liang L."/>
        </authorList>
    </citation>
    <scope>NUCLEOTIDE SEQUENCE [LARGE SCALE GENOMIC DNA]</scope>
    <source>
        <strain evidence="1 2">6GN30</strain>
    </source>
</reference>
<dbReference type="AlphaFoldDB" id="A0A2P7SDT5"/>
<dbReference type="EMBL" id="PXYK01000009">
    <property type="protein sequence ID" value="PSJ60471.1"/>
    <property type="molecule type" value="Genomic_DNA"/>
</dbReference>
<accession>A0A2P7SDT5</accession>
<proteinExistence type="predicted"/>
<dbReference type="Proteomes" id="UP000241229">
    <property type="component" value="Unassembled WGS sequence"/>
</dbReference>
<comment type="caution">
    <text evidence="1">The sequence shown here is derived from an EMBL/GenBank/DDBJ whole genome shotgun (WGS) entry which is preliminary data.</text>
</comment>
<protein>
    <submittedName>
        <fullName evidence="1">Uncharacterized protein</fullName>
    </submittedName>
</protein>